<sequence length="82" mass="9808">MKYLFHFLTIYKKEVHINQVVGMKFKRVGWAKKSVIVQINKGFNFRIANFHPEQIYNGLIDFAAKYEIPISNPELFNFREIK</sequence>
<dbReference type="Proteomes" id="UP000256520">
    <property type="component" value="Unassembled WGS sequence"/>
</dbReference>
<name>A0A3D8Q1K0_9BACI</name>
<dbReference type="EMBL" id="PIOD01000001">
    <property type="protein sequence ID" value="RDW22103.1"/>
    <property type="molecule type" value="Genomic_DNA"/>
</dbReference>
<organism evidence="1 2">
    <name type="scientific">Oceanobacillus chungangensis</name>
    <dbReference type="NCBI Taxonomy" id="1229152"/>
    <lineage>
        <taxon>Bacteria</taxon>
        <taxon>Bacillati</taxon>
        <taxon>Bacillota</taxon>
        <taxon>Bacilli</taxon>
        <taxon>Bacillales</taxon>
        <taxon>Bacillaceae</taxon>
        <taxon>Oceanobacillus</taxon>
    </lineage>
</organism>
<protein>
    <submittedName>
        <fullName evidence="1">Uncharacterized protein</fullName>
    </submittedName>
</protein>
<evidence type="ECO:0000313" key="1">
    <source>
        <dbReference type="EMBL" id="RDW22103.1"/>
    </source>
</evidence>
<comment type="caution">
    <text evidence="1">The sequence shown here is derived from an EMBL/GenBank/DDBJ whole genome shotgun (WGS) entry which is preliminary data.</text>
</comment>
<keyword evidence="2" id="KW-1185">Reference proteome</keyword>
<proteinExistence type="predicted"/>
<reference evidence="2" key="1">
    <citation type="submission" date="2017-11" db="EMBL/GenBank/DDBJ databases">
        <authorList>
            <person name="Zhu W."/>
        </authorList>
    </citation>
    <scope>NUCLEOTIDE SEQUENCE [LARGE SCALE GENOMIC DNA]</scope>
    <source>
        <strain evidence="2">CAU 1051</strain>
    </source>
</reference>
<dbReference type="AlphaFoldDB" id="A0A3D8Q1K0"/>
<accession>A0A3D8Q1K0</accession>
<gene>
    <name evidence="1" type="ORF">CWR45_01035</name>
</gene>
<evidence type="ECO:0000313" key="2">
    <source>
        <dbReference type="Proteomes" id="UP000256520"/>
    </source>
</evidence>